<dbReference type="InterPro" id="IPR010869">
    <property type="entry name" value="DUF1501"/>
</dbReference>
<sequence>MRRDEDCNRFDHLIARRNLLIGAATGVIGMGVLSQASNAARLEQKQKRILQIYLQGGVSQLESWDPKPGTKYGGPFQAIPTSVPGIHVSELLPHTAKRMHLLSIVRSINSKIGDHRQGMLFMEKGRRAGEYPYFGSVASRYLAPADSELPGYIHITKRGINDSTAAFLGARHGQLKILGVQPPENLDAPPAIDASADLAREQLRVQFNQRFSQQRSRALTDVYNSSYEQAAKLMHRKGMFEGQESERDLDRYGRHDFGRHCLLARSLLENGATCVKVTHHGYDTHAENFNFHLEQLGEFDKTFSMLLDDIHDRGMLDSTLIMVYSEMGRTPKINTKYGRDHWGTAWSMAMGGCGIQPGAIVGKTSQDGTKVTDREVDAGHLFHTYLSALGLDSTEDHDFPGRSIPIADPAADPIEELLS</sequence>
<proteinExistence type="predicted"/>
<reference evidence="1 2" key="1">
    <citation type="submission" date="2019-02" db="EMBL/GenBank/DDBJ databases">
        <title>Deep-cultivation of Planctomycetes and their phenomic and genomic characterization uncovers novel biology.</title>
        <authorList>
            <person name="Wiegand S."/>
            <person name="Jogler M."/>
            <person name="Boedeker C."/>
            <person name="Pinto D."/>
            <person name="Vollmers J."/>
            <person name="Rivas-Marin E."/>
            <person name="Kohn T."/>
            <person name="Peeters S.H."/>
            <person name="Heuer A."/>
            <person name="Rast P."/>
            <person name="Oberbeckmann S."/>
            <person name="Bunk B."/>
            <person name="Jeske O."/>
            <person name="Meyerdierks A."/>
            <person name="Storesund J.E."/>
            <person name="Kallscheuer N."/>
            <person name="Luecker S."/>
            <person name="Lage O.M."/>
            <person name="Pohl T."/>
            <person name="Merkel B.J."/>
            <person name="Hornburger P."/>
            <person name="Mueller R.-W."/>
            <person name="Bruemmer F."/>
            <person name="Labrenz M."/>
            <person name="Spormann A.M."/>
            <person name="Op den Camp H."/>
            <person name="Overmann J."/>
            <person name="Amann R."/>
            <person name="Jetten M.S.M."/>
            <person name="Mascher T."/>
            <person name="Medema M.H."/>
            <person name="Devos D.P."/>
            <person name="Kaster A.-K."/>
            <person name="Ovreas L."/>
            <person name="Rohde M."/>
            <person name="Galperin M.Y."/>
            <person name="Jogler C."/>
        </authorList>
    </citation>
    <scope>NUCLEOTIDE SEQUENCE [LARGE SCALE GENOMIC DNA]</scope>
    <source>
        <strain evidence="1 2">SV_7m_r</strain>
    </source>
</reference>
<evidence type="ECO:0008006" key="3">
    <source>
        <dbReference type="Google" id="ProtNLM"/>
    </source>
</evidence>
<evidence type="ECO:0000313" key="1">
    <source>
        <dbReference type="EMBL" id="QDT62599.1"/>
    </source>
</evidence>
<dbReference type="OrthoDB" id="127333at2"/>
<dbReference type="EMBL" id="CP036272">
    <property type="protein sequence ID" value="QDT62599.1"/>
    <property type="molecule type" value="Genomic_DNA"/>
</dbReference>
<protein>
    <recommendedName>
        <fullName evidence="3">DUF1501 domain-containing protein</fullName>
    </recommendedName>
</protein>
<dbReference type="AlphaFoldDB" id="A0A517T2J5"/>
<name>A0A517T2J5_9BACT</name>
<dbReference type="PANTHER" id="PTHR43737:SF1">
    <property type="entry name" value="DUF1501 DOMAIN-CONTAINING PROTEIN"/>
    <property type="match status" value="1"/>
</dbReference>
<accession>A0A517T2J5</accession>
<dbReference type="RefSeq" id="WP_145277454.1">
    <property type="nucleotide sequence ID" value="NZ_CP036272.1"/>
</dbReference>
<gene>
    <name evidence="1" type="ORF">SV7mr_51490</name>
</gene>
<dbReference type="InterPro" id="IPR017850">
    <property type="entry name" value="Alkaline_phosphatase_core_sf"/>
</dbReference>
<dbReference type="Proteomes" id="UP000315003">
    <property type="component" value="Chromosome"/>
</dbReference>
<dbReference type="PANTHER" id="PTHR43737">
    <property type="entry name" value="BLL7424 PROTEIN"/>
    <property type="match status" value="1"/>
</dbReference>
<evidence type="ECO:0000313" key="2">
    <source>
        <dbReference type="Proteomes" id="UP000315003"/>
    </source>
</evidence>
<dbReference type="Pfam" id="PF07394">
    <property type="entry name" value="DUF1501"/>
    <property type="match status" value="1"/>
</dbReference>
<organism evidence="1 2">
    <name type="scientific">Stieleria bergensis</name>
    <dbReference type="NCBI Taxonomy" id="2528025"/>
    <lineage>
        <taxon>Bacteria</taxon>
        <taxon>Pseudomonadati</taxon>
        <taxon>Planctomycetota</taxon>
        <taxon>Planctomycetia</taxon>
        <taxon>Pirellulales</taxon>
        <taxon>Pirellulaceae</taxon>
        <taxon>Stieleria</taxon>
    </lineage>
</organism>
<dbReference type="SUPFAM" id="SSF53649">
    <property type="entry name" value="Alkaline phosphatase-like"/>
    <property type="match status" value="1"/>
</dbReference>
<keyword evidence="2" id="KW-1185">Reference proteome</keyword>